<dbReference type="InterPro" id="IPR030395">
    <property type="entry name" value="GP_PDE_dom"/>
</dbReference>
<dbReference type="SUPFAM" id="SSF51695">
    <property type="entry name" value="PLC-like phosphodiesterases"/>
    <property type="match status" value="1"/>
</dbReference>
<dbReference type="Pfam" id="PF03009">
    <property type="entry name" value="GDPD"/>
    <property type="match status" value="1"/>
</dbReference>
<dbReference type="PANTHER" id="PTHR46211">
    <property type="entry name" value="GLYCEROPHOSPHORYL DIESTER PHOSPHODIESTERASE"/>
    <property type="match status" value="1"/>
</dbReference>
<protein>
    <submittedName>
        <fullName evidence="2">Glycerophosphodiester phosphodiesterase</fullName>
    </submittedName>
</protein>
<name>A0ABW3Y1M3_9FLAO</name>
<evidence type="ECO:0000259" key="1">
    <source>
        <dbReference type="PROSITE" id="PS51704"/>
    </source>
</evidence>
<dbReference type="RefSeq" id="WP_377176843.1">
    <property type="nucleotide sequence ID" value="NZ_JBHTMY010000002.1"/>
</dbReference>
<feature type="domain" description="GP-PDE" evidence="1">
    <location>
        <begin position="19"/>
        <end position="288"/>
    </location>
</feature>
<dbReference type="CDD" id="cd08567">
    <property type="entry name" value="GDPD_SpGDE_like"/>
    <property type="match status" value="1"/>
</dbReference>
<gene>
    <name evidence="2" type="ORF">ACFQ39_04765</name>
</gene>
<dbReference type="PROSITE" id="PS51704">
    <property type="entry name" value="GP_PDE"/>
    <property type="match status" value="1"/>
</dbReference>
<dbReference type="InterPro" id="IPR017946">
    <property type="entry name" value="PLC-like_Pdiesterase_TIM-brl"/>
</dbReference>
<dbReference type="Proteomes" id="UP001597201">
    <property type="component" value="Unassembled WGS sequence"/>
</dbReference>
<keyword evidence="3" id="KW-1185">Reference proteome</keyword>
<evidence type="ECO:0000313" key="2">
    <source>
        <dbReference type="EMBL" id="MFD1314917.1"/>
    </source>
</evidence>
<dbReference type="Gene3D" id="3.20.20.190">
    <property type="entry name" value="Phosphatidylinositol (PI) phosphodiesterase"/>
    <property type="match status" value="1"/>
</dbReference>
<proteinExistence type="predicted"/>
<organism evidence="2 3">
    <name type="scientific">Namhaeicola litoreus</name>
    <dbReference type="NCBI Taxonomy" id="1052145"/>
    <lineage>
        <taxon>Bacteria</taxon>
        <taxon>Pseudomonadati</taxon>
        <taxon>Bacteroidota</taxon>
        <taxon>Flavobacteriia</taxon>
        <taxon>Flavobacteriales</taxon>
        <taxon>Flavobacteriaceae</taxon>
        <taxon>Namhaeicola</taxon>
    </lineage>
</organism>
<comment type="caution">
    <text evidence="2">The sequence shown here is derived from an EMBL/GenBank/DDBJ whole genome shotgun (WGS) entry which is preliminary data.</text>
</comment>
<accession>A0ABW3Y1M3</accession>
<sequence length="296" mass="34273">MILLIMLLTHTFSQSQYKIDLQGHRGCRGLMPENTIAAFIKALEIGVTTLEMDIALSKDLQVVVSHEPYFSHNIATDPNGEFITRNTEKQYNLYLLTYEDIVKYDVGLKPHPHFPEQEKIPAVKPLLQQVVEEVESFTKTRQSKKPLYSIEIKRNPKWDGIFHPPVQEFVQLVLEQIKILHIEERTTIQSFDHETLQIIRKLAPEIPLALLVENVGSVEKNIKKLGFTPEIYSPYYRLVQAKSVRYCKENNLQIIPWTVNKEKDILSMIKLGVDGMISDYPDRVKKIVDQQHITIQ</sequence>
<evidence type="ECO:0000313" key="3">
    <source>
        <dbReference type="Proteomes" id="UP001597201"/>
    </source>
</evidence>
<dbReference type="EMBL" id="JBHTMY010000002">
    <property type="protein sequence ID" value="MFD1314917.1"/>
    <property type="molecule type" value="Genomic_DNA"/>
</dbReference>
<dbReference type="PANTHER" id="PTHR46211:SF14">
    <property type="entry name" value="GLYCEROPHOSPHODIESTER PHOSPHODIESTERASE"/>
    <property type="match status" value="1"/>
</dbReference>
<reference evidence="3" key="1">
    <citation type="journal article" date="2019" name="Int. J. Syst. Evol. Microbiol.">
        <title>The Global Catalogue of Microorganisms (GCM) 10K type strain sequencing project: providing services to taxonomists for standard genome sequencing and annotation.</title>
        <authorList>
            <consortium name="The Broad Institute Genomics Platform"/>
            <consortium name="The Broad Institute Genome Sequencing Center for Infectious Disease"/>
            <person name="Wu L."/>
            <person name="Ma J."/>
        </authorList>
    </citation>
    <scope>NUCLEOTIDE SEQUENCE [LARGE SCALE GENOMIC DNA]</scope>
    <source>
        <strain evidence="3">CCUG 61485</strain>
    </source>
</reference>